<dbReference type="Gene3D" id="3.10.20.340">
    <property type="entry name" value="ArgJ beta chain, C-terminal domain"/>
    <property type="match status" value="1"/>
</dbReference>
<proteinExistence type="inferred from homology"/>
<keyword evidence="3 9" id="KW-0055">Arginine biosynthesis</keyword>
<feature type="binding site" evidence="9">
    <location>
        <position position="214"/>
    </location>
    <ligand>
        <name>substrate</name>
    </ligand>
</feature>
<feature type="binding site" evidence="9">
    <location>
        <position position="240"/>
    </location>
    <ligand>
        <name>substrate</name>
    </ligand>
</feature>
<evidence type="ECO:0000256" key="2">
    <source>
        <dbReference type="ARBA" id="ARBA00011475"/>
    </source>
</evidence>
<reference evidence="11 12" key="2">
    <citation type="submission" date="2019-01" db="EMBL/GenBank/DDBJ databases">
        <authorList>
            <person name="Li Y."/>
        </authorList>
    </citation>
    <scope>NUCLEOTIDE SEQUENCE [LARGE SCALE GENOMIC DNA]</scope>
    <source>
        <strain evidence="11 12">D19-10-3-21</strain>
    </source>
</reference>
<feature type="binding site" evidence="9">
    <location>
        <position position="461"/>
    </location>
    <ligand>
        <name>substrate</name>
    </ligand>
</feature>
<dbReference type="GO" id="GO:0004042">
    <property type="term" value="F:L-glutamate N-acetyltransferase activity"/>
    <property type="evidence" value="ECO:0007669"/>
    <property type="project" value="UniProtKB-UniRule"/>
</dbReference>
<reference evidence="11 12" key="1">
    <citation type="submission" date="2019-01" db="EMBL/GenBank/DDBJ databases">
        <title>Sinorhodobacter populi sp. nov. isolated from the symptomatic bark tissue of Populus euramericana canker.</title>
        <authorList>
            <person name="Xu G."/>
        </authorList>
    </citation>
    <scope>NUCLEOTIDE SEQUENCE [LARGE SCALE GENOMIC DNA]</scope>
    <source>
        <strain evidence="11 12">D19-10-3-21</strain>
    </source>
</reference>
<comment type="catalytic activity">
    <reaction evidence="9">
        <text>L-glutamate + acetyl-CoA = N-acetyl-L-glutamate + CoA + H(+)</text>
        <dbReference type="Rhea" id="RHEA:24292"/>
        <dbReference type="ChEBI" id="CHEBI:15378"/>
        <dbReference type="ChEBI" id="CHEBI:29985"/>
        <dbReference type="ChEBI" id="CHEBI:44337"/>
        <dbReference type="ChEBI" id="CHEBI:57287"/>
        <dbReference type="ChEBI" id="CHEBI:57288"/>
        <dbReference type="EC" id="2.3.1.1"/>
    </reaction>
</comment>
<keyword evidence="10" id="KW-0175">Coiled coil</keyword>
<dbReference type="GO" id="GO:0005737">
    <property type="term" value="C:cytoplasm"/>
    <property type="evidence" value="ECO:0007669"/>
    <property type="project" value="UniProtKB-SubCell"/>
</dbReference>
<dbReference type="EC" id="2.3.1.35" evidence="9"/>
<dbReference type="Pfam" id="PF01960">
    <property type="entry name" value="ArgJ"/>
    <property type="match status" value="1"/>
</dbReference>
<feature type="binding site" evidence="9">
    <location>
        <position position="466"/>
    </location>
    <ligand>
        <name>substrate</name>
    </ligand>
</feature>
<evidence type="ECO:0000256" key="9">
    <source>
        <dbReference type="HAMAP-Rule" id="MF_01106"/>
    </source>
</evidence>
<evidence type="ECO:0000256" key="7">
    <source>
        <dbReference type="ARBA" id="ARBA00023315"/>
    </source>
</evidence>
<feature type="chain" id="PRO_5023455171" description="Arginine biosynthesis bifunctional protein ArgJ beta chain" evidence="9">
    <location>
        <begin position="251"/>
        <end position="466"/>
    </location>
</feature>
<feature type="binding site" evidence="9">
    <location>
        <position position="338"/>
    </location>
    <ligand>
        <name>substrate</name>
    </ligand>
</feature>
<comment type="subcellular location">
    <subcellularLocation>
        <location evidence="9">Cytoplasm</location>
    </subcellularLocation>
</comment>
<sequence>MAKKKDLKQKVEKLREKVRELKALATETAGDLMEEIRDEVVQRASEAAAKAKAKHPVSPLAPEAFPELPVIDGVEFAAAAAGVRYAGRTDVMLARIAPGAAIAGVFTTSSTRAACVLDCQAKLGVAVPTDAGAAIIVNSGNANAFTGALGQASVDAVTGAVAEKLGVPASRVFSSSTGVIGEPLPHEKIVEAIDALKTGLDPKGMEAAARAIMTTDTFPKGACADVAVEGGTIRIAGIAKGSGMIAPNMATMLVYIFTDAKISAANLQKVLSRQVGDTFNAITVDSDTSTSDALIVAATGRSAAPEISDLRSKSARAFEAALKGVMLDLAKQVVRDGEGATKFIEVRVTGAESAADAQKVAFAIANSPLVKTAAAGEDANWGRVVMAVGKSGAKAERDRLRISFGDLVLAENGWRVPDYSEEAASAYMKNSELVIGVDLGLGSAAKTVWTCDLTHGYIDINADYRS</sequence>
<keyword evidence="6 9" id="KW-0068">Autocatalytic cleavage</keyword>
<dbReference type="PANTHER" id="PTHR23100">
    <property type="entry name" value="ARGININE BIOSYNTHESIS BIFUNCTIONAL PROTEIN ARGJ"/>
    <property type="match status" value="1"/>
</dbReference>
<evidence type="ECO:0000256" key="10">
    <source>
        <dbReference type="SAM" id="Coils"/>
    </source>
</evidence>
<dbReference type="InterPro" id="IPR016117">
    <property type="entry name" value="ArgJ-like_dom_sf"/>
</dbReference>
<dbReference type="AlphaFoldDB" id="A0A443KGQ5"/>
<dbReference type="Proteomes" id="UP000285295">
    <property type="component" value="Unassembled WGS sequence"/>
</dbReference>
<evidence type="ECO:0000256" key="5">
    <source>
        <dbReference type="ARBA" id="ARBA00022679"/>
    </source>
</evidence>
<evidence type="ECO:0000256" key="4">
    <source>
        <dbReference type="ARBA" id="ARBA00022605"/>
    </source>
</evidence>
<dbReference type="PANTHER" id="PTHR23100:SF0">
    <property type="entry name" value="ARGININE BIOSYNTHESIS BIFUNCTIONAL PROTEIN ARGJ, MITOCHONDRIAL"/>
    <property type="match status" value="1"/>
</dbReference>
<dbReference type="GO" id="GO:0006592">
    <property type="term" value="P:ornithine biosynthetic process"/>
    <property type="evidence" value="ECO:0007669"/>
    <property type="project" value="TreeGrafter"/>
</dbReference>
<feature type="chain" id="PRO_5023455170" description="Arginine biosynthesis bifunctional protein ArgJ alpha chain" evidence="9">
    <location>
        <begin position="1"/>
        <end position="250"/>
    </location>
</feature>
<comment type="caution">
    <text evidence="11">The sequence shown here is derived from an EMBL/GenBank/DDBJ whole genome shotgun (WGS) entry which is preliminary data.</text>
</comment>
<dbReference type="HAMAP" id="MF_01106">
    <property type="entry name" value="ArgJ"/>
    <property type="match status" value="1"/>
</dbReference>
<comment type="pathway">
    <text evidence="9">Amino-acid biosynthesis; L-arginine biosynthesis; L-ornithine and N-acetyl-L-glutamate from L-glutamate and N(2)-acetyl-L-ornithine (cyclic): step 1/1.</text>
</comment>
<dbReference type="NCBIfam" id="NF003802">
    <property type="entry name" value="PRK05388.1"/>
    <property type="match status" value="1"/>
</dbReference>
<feature type="coiled-coil region" evidence="10">
    <location>
        <begin position="4"/>
        <end position="31"/>
    </location>
</feature>
<dbReference type="OrthoDB" id="9804242at2"/>
<dbReference type="GO" id="GO:0004358">
    <property type="term" value="F:L-glutamate N-acetyltransferase activity, acting on acetyl-L-ornithine as donor"/>
    <property type="evidence" value="ECO:0007669"/>
    <property type="project" value="UniProtKB-UniRule"/>
</dbReference>
<dbReference type="InterPro" id="IPR042195">
    <property type="entry name" value="ArgJ_beta_C"/>
</dbReference>
<dbReference type="GO" id="GO:0006526">
    <property type="term" value="P:L-arginine biosynthetic process"/>
    <property type="evidence" value="ECO:0007669"/>
    <property type="project" value="UniProtKB-UniRule"/>
</dbReference>
<name>A0A443KGQ5_9RHOB</name>
<comment type="subunit">
    <text evidence="2 9">Heterotetramer of two alpha and two beta chains.</text>
</comment>
<keyword evidence="9" id="KW-0963">Cytoplasm</keyword>
<dbReference type="FunFam" id="3.10.20.340:FF:000001">
    <property type="entry name" value="Arginine biosynthesis bifunctional protein ArgJ, chloroplastic"/>
    <property type="match status" value="1"/>
</dbReference>
<comment type="catalytic activity">
    <reaction evidence="8 9">
        <text>N(2)-acetyl-L-ornithine + L-glutamate = N-acetyl-L-glutamate + L-ornithine</text>
        <dbReference type="Rhea" id="RHEA:15349"/>
        <dbReference type="ChEBI" id="CHEBI:29985"/>
        <dbReference type="ChEBI" id="CHEBI:44337"/>
        <dbReference type="ChEBI" id="CHEBI:46911"/>
        <dbReference type="ChEBI" id="CHEBI:57805"/>
        <dbReference type="EC" id="2.3.1.35"/>
    </reaction>
</comment>
<dbReference type="SUPFAM" id="SSF56266">
    <property type="entry name" value="DmpA/ArgJ-like"/>
    <property type="match status" value="1"/>
</dbReference>
<feature type="site" description="Involved in the stabilization of negative charge on the oxyanion by the formation of the oxyanion hole" evidence="9">
    <location>
        <position position="178"/>
    </location>
</feature>
<dbReference type="Gene3D" id="3.60.70.12">
    <property type="entry name" value="L-amino peptidase D-ALA esterase/amidase"/>
    <property type="match status" value="1"/>
</dbReference>
<evidence type="ECO:0000313" key="12">
    <source>
        <dbReference type="Proteomes" id="UP000285295"/>
    </source>
</evidence>
<organism evidence="11 12">
    <name type="scientific">Paenirhodobacter populi</name>
    <dbReference type="NCBI Taxonomy" id="2306993"/>
    <lineage>
        <taxon>Bacteria</taxon>
        <taxon>Pseudomonadati</taxon>
        <taxon>Pseudomonadota</taxon>
        <taxon>Alphaproteobacteria</taxon>
        <taxon>Rhodobacterales</taxon>
        <taxon>Rhodobacter group</taxon>
        <taxon>Paenirhodobacter</taxon>
    </lineage>
</organism>
<dbReference type="UniPathway" id="UPA00068">
    <property type="reaction ID" value="UER00106"/>
</dbReference>
<comment type="pathway">
    <text evidence="9">Amino-acid biosynthesis; L-arginine biosynthesis; N(2)-acetyl-L-ornithine from L-glutamate: step 1/4.</text>
</comment>
<dbReference type="InterPro" id="IPR002813">
    <property type="entry name" value="Arg_biosynth_ArgJ"/>
</dbReference>
<evidence type="ECO:0000256" key="3">
    <source>
        <dbReference type="ARBA" id="ARBA00022571"/>
    </source>
</evidence>
<dbReference type="EC" id="2.3.1.1" evidence="9"/>
<dbReference type="NCBIfam" id="TIGR00120">
    <property type="entry name" value="ArgJ"/>
    <property type="match status" value="1"/>
</dbReference>
<feature type="site" description="Involved in the stabilization of negative charge on the oxyanion by the formation of the oxyanion hole" evidence="9">
    <location>
        <position position="177"/>
    </location>
</feature>
<feature type="binding site" evidence="9">
    <location>
        <position position="251"/>
    </location>
    <ligand>
        <name>substrate</name>
    </ligand>
</feature>
<evidence type="ECO:0000256" key="8">
    <source>
        <dbReference type="ARBA" id="ARBA00049439"/>
    </source>
</evidence>
<evidence type="ECO:0000313" key="11">
    <source>
        <dbReference type="EMBL" id="RWR31934.1"/>
    </source>
</evidence>
<keyword evidence="4 9" id="KW-0028">Amino-acid biosynthesis</keyword>
<keyword evidence="9" id="KW-0511">Multifunctional enzyme</keyword>
<dbReference type="RefSeq" id="WP_128235973.1">
    <property type="nucleotide sequence ID" value="NZ_SAUX01000002.1"/>
</dbReference>
<evidence type="ECO:0000256" key="1">
    <source>
        <dbReference type="ARBA" id="ARBA00006774"/>
    </source>
</evidence>
<comment type="similarity">
    <text evidence="1 9">Belongs to the ArgJ family.</text>
</comment>
<evidence type="ECO:0000256" key="6">
    <source>
        <dbReference type="ARBA" id="ARBA00022813"/>
    </source>
</evidence>
<keyword evidence="7 9" id="KW-0012">Acyltransferase</keyword>
<accession>A0A443KGQ5</accession>
<protein>
    <recommendedName>
        <fullName evidence="9">Arginine biosynthesis bifunctional protein ArgJ</fullName>
    </recommendedName>
    <domain>
        <recommendedName>
            <fullName evidence="9">Glutamate N-acetyltransferase</fullName>
            <ecNumber evidence="9">2.3.1.35</ecNumber>
        </recommendedName>
        <alternativeName>
            <fullName evidence="9">Ornithine acetyltransferase</fullName>
            <shortName evidence="9">OATase</shortName>
        </alternativeName>
        <alternativeName>
            <fullName evidence="9">Ornithine transacetylase</fullName>
        </alternativeName>
    </domain>
    <domain>
        <recommendedName>
            <fullName evidence="9">Amino-acid acetyltransferase</fullName>
            <ecNumber evidence="9">2.3.1.1</ecNumber>
        </recommendedName>
        <alternativeName>
            <fullName evidence="9">N-acetylglutamate synthase</fullName>
            <shortName evidence="9">AGSase</shortName>
        </alternativeName>
    </domain>
    <component>
        <recommendedName>
            <fullName evidence="9">Arginine biosynthesis bifunctional protein ArgJ alpha chain</fullName>
        </recommendedName>
    </component>
    <component>
        <recommendedName>
            <fullName evidence="9">Arginine biosynthesis bifunctional protein ArgJ beta chain</fullName>
        </recommendedName>
    </component>
</protein>
<dbReference type="EMBL" id="SAUX01000002">
    <property type="protein sequence ID" value="RWR31934.1"/>
    <property type="molecule type" value="Genomic_DNA"/>
</dbReference>
<feature type="site" description="Cleavage; by autolysis" evidence="9">
    <location>
        <begin position="250"/>
        <end position="251"/>
    </location>
</feature>
<dbReference type="FunFam" id="3.60.70.12:FF:000001">
    <property type="entry name" value="Arginine biosynthesis bifunctional protein ArgJ, chloroplastic"/>
    <property type="match status" value="1"/>
</dbReference>
<dbReference type="CDD" id="cd02152">
    <property type="entry name" value="OAT"/>
    <property type="match status" value="1"/>
</dbReference>
<feature type="active site" description="Nucleophile" evidence="9">
    <location>
        <position position="251"/>
    </location>
</feature>
<keyword evidence="5 9" id="KW-0808">Transferase</keyword>
<comment type="function">
    <text evidence="9">Catalyzes two activities which are involved in the cyclic version of arginine biosynthesis: the synthesis of N-acetylglutamate from glutamate and acetyl-CoA as the acetyl donor, and of ornithine by transacetylation between N(2)-acetylornithine and glutamate.</text>
</comment>
<gene>
    <name evidence="9 11" type="primary">argJ</name>
    <name evidence="11" type="ORF">D2T31_02940</name>
</gene>